<accession>A0ABP0TWP9</accession>
<organism evidence="3 4">
    <name type="scientific">Sphagnum troendelagicum</name>
    <dbReference type="NCBI Taxonomy" id="128251"/>
    <lineage>
        <taxon>Eukaryota</taxon>
        <taxon>Viridiplantae</taxon>
        <taxon>Streptophyta</taxon>
        <taxon>Embryophyta</taxon>
        <taxon>Bryophyta</taxon>
        <taxon>Sphagnophytina</taxon>
        <taxon>Sphagnopsida</taxon>
        <taxon>Sphagnales</taxon>
        <taxon>Sphagnaceae</taxon>
        <taxon>Sphagnum</taxon>
    </lineage>
</organism>
<proteinExistence type="inferred from homology"/>
<feature type="compositionally biased region" description="Low complexity" evidence="2">
    <location>
        <begin position="33"/>
        <end position="49"/>
    </location>
</feature>
<reference evidence="3" key="1">
    <citation type="submission" date="2024-02" db="EMBL/GenBank/DDBJ databases">
        <authorList>
            <consortium name="ELIXIR-Norway"/>
            <consortium name="Elixir Norway"/>
        </authorList>
    </citation>
    <scope>NUCLEOTIDE SEQUENCE</scope>
</reference>
<protein>
    <recommendedName>
        <fullName evidence="5">Small auxin up regulated protein</fullName>
    </recommendedName>
</protein>
<dbReference type="EMBL" id="OZ019907">
    <property type="protein sequence ID" value="CAK9206789.1"/>
    <property type="molecule type" value="Genomic_DNA"/>
</dbReference>
<gene>
    <name evidence="3" type="ORF">CSSPTR1EN2_LOCUS8524</name>
</gene>
<dbReference type="Pfam" id="PF02519">
    <property type="entry name" value="Auxin_inducible"/>
    <property type="match status" value="1"/>
</dbReference>
<evidence type="ECO:0000313" key="3">
    <source>
        <dbReference type="EMBL" id="CAK9206789.1"/>
    </source>
</evidence>
<dbReference type="PANTHER" id="PTHR31374:SF32">
    <property type="entry name" value="SAUR FAMILY PROTEIN"/>
    <property type="match status" value="1"/>
</dbReference>
<sequence>MAVSKKLARLVKKYLRVGKFTDSSPRRRRRATSFPYSCSSSSSAGEISSDGNCYSSTWRSSLGHAGRCSNDRDEEPPDDVPVGCLAVYVGEERRRFVIETCYLQNHVFRALLAKSEEEFGFEFQGGLRIACCPDVFEHFMLWLEGAAPAHSSLKLEPWWL</sequence>
<evidence type="ECO:0000256" key="2">
    <source>
        <dbReference type="SAM" id="MobiDB-lite"/>
    </source>
</evidence>
<keyword evidence="4" id="KW-1185">Reference proteome</keyword>
<dbReference type="InterPro" id="IPR003676">
    <property type="entry name" value="SAUR_fam"/>
</dbReference>
<dbReference type="PANTHER" id="PTHR31374">
    <property type="entry name" value="AUXIN-INDUCED PROTEIN-LIKE-RELATED"/>
    <property type="match status" value="1"/>
</dbReference>
<evidence type="ECO:0008006" key="5">
    <source>
        <dbReference type="Google" id="ProtNLM"/>
    </source>
</evidence>
<feature type="region of interest" description="Disordered" evidence="2">
    <location>
        <begin position="22"/>
        <end position="49"/>
    </location>
</feature>
<name>A0ABP0TWP9_9BRYO</name>
<evidence type="ECO:0000313" key="4">
    <source>
        <dbReference type="Proteomes" id="UP001497512"/>
    </source>
</evidence>
<comment type="similarity">
    <text evidence="1">Belongs to the ARG7 family.</text>
</comment>
<dbReference type="Proteomes" id="UP001497512">
    <property type="component" value="Chromosome 15"/>
</dbReference>
<evidence type="ECO:0000256" key="1">
    <source>
        <dbReference type="ARBA" id="ARBA00006974"/>
    </source>
</evidence>